<feature type="compositionally biased region" description="Low complexity" evidence="1">
    <location>
        <begin position="104"/>
        <end position="120"/>
    </location>
</feature>
<evidence type="ECO:0000256" key="1">
    <source>
        <dbReference type="SAM" id="MobiDB-lite"/>
    </source>
</evidence>
<dbReference type="STRING" id="294747.C5MCI4"/>
<reference evidence="2 3" key="1">
    <citation type="journal article" date="2009" name="Nature">
        <title>Evolution of pathogenicity and sexual reproduction in eight Candida genomes.</title>
        <authorList>
            <person name="Butler G."/>
            <person name="Rasmussen M.D."/>
            <person name="Lin M.F."/>
            <person name="Santos M.A."/>
            <person name="Sakthikumar S."/>
            <person name="Munro C.A."/>
            <person name="Rheinbay E."/>
            <person name="Grabherr M."/>
            <person name="Forche A."/>
            <person name="Reedy J.L."/>
            <person name="Agrafioti I."/>
            <person name="Arnaud M.B."/>
            <person name="Bates S."/>
            <person name="Brown A.J."/>
            <person name="Brunke S."/>
            <person name="Costanzo M.C."/>
            <person name="Fitzpatrick D.A."/>
            <person name="de Groot P.W."/>
            <person name="Harris D."/>
            <person name="Hoyer L.L."/>
            <person name="Hube B."/>
            <person name="Klis F.M."/>
            <person name="Kodira C."/>
            <person name="Lennard N."/>
            <person name="Logue M.E."/>
            <person name="Martin R."/>
            <person name="Neiman A.M."/>
            <person name="Nikolaou E."/>
            <person name="Quail M.A."/>
            <person name="Quinn J."/>
            <person name="Santos M.C."/>
            <person name="Schmitzberger F.F."/>
            <person name="Sherlock G."/>
            <person name="Shah P."/>
            <person name="Silverstein K.A."/>
            <person name="Skrzypek M.S."/>
            <person name="Soll D."/>
            <person name="Staggs R."/>
            <person name="Stansfield I."/>
            <person name="Stumpf M.P."/>
            <person name="Sudbery P.E."/>
            <person name="Srikantha T."/>
            <person name="Zeng Q."/>
            <person name="Berman J."/>
            <person name="Berriman M."/>
            <person name="Heitman J."/>
            <person name="Gow N.A."/>
            <person name="Lorenz M.C."/>
            <person name="Birren B.W."/>
            <person name="Kellis M."/>
            <person name="Cuomo C.A."/>
        </authorList>
    </citation>
    <scope>NUCLEOTIDE SEQUENCE [LARGE SCALE GENOMIC DNA]</scope>
    <source>
        <strain evidence="3">ATCC MYA-3404 / T1</strain>
    </source>
</reference>
<feature type="compositionally biased region" description="Polar residues" evidence="1">
    <location>
        <begin position="335"/>
        <end position="367"/>
    </location>
</feature>
<dbReference type="OrthoDB" id="27975at2759"/>
<feature type="compositionally biased region" description="Polar residues" evidence="1">
    <location>
        <begin position="794"/>
        <end position="810"/>
    </location>
</feature>
<feature type="region of interest" description="Disordered" evidence="1">
    <location>
        <begin position="314"/>
        <end position="396"/>
    </location>
</feature>
<dbReference type="AlphaFoldDB" id="C5MCI4"/>
<dbReference type="GO" id="GO:0061665">
    <property type="term" value="F:SUMO ligase activity"/>
    <property type="evidence" value="ECO:0007669"/>
    <property type="project" value="TreeGrafter"/>
</dbReference>
<feature type="region of interest" description="Disordered" evidence="1">
    <location>
        <begin position="171"/>
        <end position="227"/>
    </location>
</feature>
<dbReference type="RefSeq" id="XP_002549638.1">
    <property type="nucleotide sequence ID" value="XM_002549592.1"/>
</dbReference>
<dbReference type="EMBL" id="GG692399">
    <property type="protein sequence ID" value="EER32264.1"/>
    <property type="molecule type" value="Genomic_DNA"/>
</dbReference>
<feature type="compositionally biased region" description="Low complexity" evidence="1">
    <location>
        <begin position="183"/>
        <end position="194"/>
    </location>
</feature>
<feature type="compositionally biased region" description="Basic and acidic residues" evidence="1">
    <location>
        <begin position="195"/>
        <end position="217"/>
    </location>
</feature>
<evidence type="ECO:0000313" key="3">
    <source>
        <dbReference type="Proteomes" id="UP000002037"/>
    </source>
</evidence>
<dbReference type="Gene3D" id="3.30.40.10">
    <property type="entry name" value="Zinc/RING finger domain, C3HC4 (zinc finger)"/>
    <property type="match status" value="1"/>
</dbReference>
<feature type="compositionally biased region" description="Low complexity" evidence="1">
    <location>
        <begin position="315"/>
        <end position="327"/>
    </location>
</feature>
<dbReference type="GO" id="GO:0016925">
    <property type="term" value="P:protein sumoylation"/>
    <property type="evidence" value="ECO:0007669"/>
    <property type="project" value="TreeGrafter"/>
</dbReference>
<dbReference type="GO" id="GO:0000785">
    <property type="term" value="C:chromatin"/>
    <property type="evidence" value="ECO:0007669"/>
    <property type="project" value="TreeGrafter"/>
</dbReference>
<feature type="compositionally biased region" description="Polar residues" evidence="1">
    <location>
        <begin position="121"/>
        <end position="138"/>
    </location>
</feature>
<sequence>MAKIIVKGPTFQSQNVSIVHEMGCRYTSKKLLVTLRVDPNKLKSIKNGSTKEKPLPHNGEEASDSDVSVSLSDILRSPSEGSKTVAIDKPEKVVNDTGLPNLQSTANNNTSSNDNNPAATITSSPIQKNDIQVDSNSKSNEKIDDDDLDSELSSIDDELMNFLTQHSVLQSNGKPLLPTNALNETNTESTPTSTSKDKPPPETKDSEPSKKRKLEDSKTEDDDFKPLPINVSPMIIKELKAIDEDDDFGSVDRIIFALNDPLGGGRINLPVKSAACVHFECFDYENFCLFNKISKSTKEAIKRMLIRNNRDKLTQHQNKMNQQPQQKKQPDITDQLLQQQARQWTKQDGYQAQPGQQAKPNPSQQQVVLPHIAPPQPPTTMQSQPQAQAQIPGQTQLQASQIYQQPQLQVNSPAEPLSLFSHFPVQFPQNQPDMMQNPQQQAPQFPVLLNQATQQHQQQHPQQLPHISQQFRQIAPNIQQQNQGPQLSPVRMQQFPGNQGPPEQVRQQMQFIRQQQFAQVAAMQHPQNQNPNMMPYGMANQPLQPPPPGLYGNANSTGSIKPNGYPGCPGATMQNDPKYLLYLQQLQRQQHARLMANQSQNSRSQNVHAGRGGQTLQILNNPKPQYSTRFVNPHSNAPMYTCPICDTKFPMASLTISDGFNFFIKSAPKNIDRVEVLVESEKYRLIDDAMTRYIPKKKAHKSGSPEDEAEEDEDEVIVLLSSDDEDDDQEGNNTASNGTTNNALTGNNNDTSNQNSIQNATQTTAPTASQTTSQTVSQNSTQTTSQTRPQNTPHTRSQNSNRRTVKNNVNKSRKGSRNGSSINGLQDLEDNSVFEEAARMLNEKFQNNGTGSSWDDPVVLD</sequence>
<evidence type="ECO:0008006" key="4">
    <source>
        <dbReference type="Google" id="ProtNLM"/>
    </source>
</evidence>
<proteinExistence type="predicted"/>
<name>C5MCI4_CANTT</name>
<organism evidence="2 3">
    <name type="scientific">Candida tropicalis (strain ATCC MYA-3404 / T1)</name>
    <name type="common">Yeast</name>
    <dbReference type="NCBI Taxonomy" id="294747"/>
    <lineage>
        <taxon>Eukaryota</taxon>
        <taxon>Fungi</taxon>
        <taxon>Dikarya</taxon>
        <taxon>Ascomycota</taxon>
        <taxon>Saccharomycotina</taxon>
        <taxon>Pichiomycetes</taxon>
        <taxon>Debaryomycetaceae</taxon>
        <taxon>Candida/Lodderomyces clade</taxon>
        <taxon>Candida</taxon>
    </lineage>
</organism>
<keyword evidence="3" id="KW-1185">Reference proteome</keyword>
<protein>
    <recommendedName>
        <fullName evidence="4">SP-RING-type domain-containing protein</fullName>
    </recommendedName>
</protein>
<accession>C5MCI4</accession>
<feature type="region of interest" description="Disordered" evidence="1">
    <location>
        <begin position="722"/>
        <end position="828"/>
    </location>
</feature>
<evidence type="ECO:0000313" key="2">
    <source>
        <dbReference type="EMBL" id="EER32264.1"/>
    </source>
</evidence>
<feature type="region of interest" description="Disordered" evidence="1">
    <location>
        <begin position="600"/>
        <end position="621"/>
    </location>
</feature>
<dbReference type="eggNOG" id="ENOG502T0I1">
    <property type="taxonomic scope" value="Eukaryota"/>
</dbReference>
<dbReference type="PANTHER" id="PTHR10782">
    <property type="entry name" value="ZINC FINGER MIZ DOMAIN-CONTAINING PROTEIN"/>
    <property type="match status" value="1"/>
</dbReference>
<feature type="compositionally biased region" description="Low complexity" evidence="1">
    <location>
        <begin position="379"/>
        <end position="396"/>
    </location>
</feature>
<feature type="region of interest" description="Disordered" evidence="1">
    <location>
        <begin position="43"/>
        <end position="149"/>
    </location>
</feature>
<dbReference type="KEGG" id="ctp:CTRG_03935"/>
<dbReference type="InterPro" id="IPR013083">
    <property type="entry name" value="Znf_RING/FYVE/PHD"/>
</dbReference>
<dbReference type="Proteomes" id="UP000002037">
    <property type="component" value="Unassembled WGS sequence"/>
</dbReference>
<gene>
    <name evidence="2" type="ORF">CTRG_03935</name>
</gene>
<dbReference type="GeneID" id="8295783"/>
<feature type="compositionally biased region" description="Low complexity" evidence="1">
    <location>
        <begin position="732"/>
        <end position="793"/>
    </location>
</feature>
<dbReference type="HOGENOM" id="CLU_332318_0_0_1"/>
<feature type="compositionally biased region" description="Basic and acidic residues" evidence="1">
    <location>
        <begin position="49"/>
        <end position="60"/>
    </location>
</feature>
<dbReference type="PANTHER" id="PTHR10782:SF4">
    <property type="entry name" value="TONALLI, ISOFORM E"/>
    <property type="match status" value="1"/>
</dbReference>
<dbReference type="VEuPathDB" id="FungiDB:CTRG_03935"/>